<dbReference type="GO" id="GO:0051536">
    <property type="term" value="F:iron-sulfur cluster binding"/>
    <property type="evidence" value="ECO:0007669"/>
    <property type="project" value="UniProtKB-KW"/>
</dbReference>
<dbReference type="GO" id="GO:0031071">
    <property type="term" value="F:cysteine desulfurase activity"/>
    <property type="evidence" value="ECO:0007669"/>
    <property type="project" value="UniProtKB-EC"/>
</dbReference>
<sequence length="365" mass="38720">MTKPAYLDYNASTPAKPGVLDLMFDVLKETGNASSIHFYGRNARKHVEQARTQIAGALDVGPQQIVFNSGATEGNNTILNGFRDKRVLVSAIEHPSVLQSCIANPEKIAVTKDGIVDLEAFEKQIATGEAPALVSVMLVNNETGVIQPVKEIAEIAKRYGALVHTDAVQAFGRIPFTRESLGVDFITLSSHKIGGPHGAGAICFAAKAPLPKLIFGGGQERRQRAGTENIASIAGFGLAAQLAIADMGEFQKLVILRDRIESAIKQSDKVTIYGANADRVSNTVSFSVRGIPSETQLMNYDLSGAAVSSGSACSSGAVKPSHVLTAMGASEDDAKCSIRVSLGWNSTEKDIEIFLAAWNKIHAKG</sequence>
<comment type="cofactor">
    <cofactor evidence="1 10">
        <name>pyridoxal 5'-phosphate</name>
        <dbReference type="ChEBI" id="CHEBI:597326"/>
    </cofactor>
</comment>
<organism evidence="12 13">
    <name type="scientific">Micavibrio aeruginosavorus</name>
    <dbReference type="NCBI Taxonomy" id="349221"/>
    <lineage>
        <taxon>Bacteria</taxon>
        <taxon>Pseudomonadati</taxon>
        <taxon>Bdellovibrionota</taxon>
        <taxon>Bdellovibrionia</taxon>
        <taxon>Bdellovibrionales</taxon>
        <taxon>Pseudobdellovibrionaceae</taxon>
        <taxon>Micavibrio</taxon>
    </lineage>
</organism>
<keyword evidence="7" id="KW-0408">Iron</keyword>
<evidence type="ECO:0000256" key="8">
    <source>
        <dbReference type="ARBA" id="ARBA00023014"/>
    </source>
</evidence>
<evidence type="ECO:0000256" key="9">
    <source>
        <dbReference type="ARBA" id="ARBA00050776"/>
    </source>
</evidence>
<evidence type="ECO:0000256" key="5">
    <source>
        <dbReference type="ARBA" id="ARBA00022723"/>
    </source>
</evidence>
<evidence type="ECO:0000256" key="6">
    <source>
        <dbReference type="ARBA" id="ARBA00022898"/>
    </source>
</evidence>
<keyword evidence="5" id="KW-0479">Metal-binding</keyword>
<evidence type="ECO:0000259" key="11">
    <source>
        <dbReference type="Pfam" id="PF00266"/>
    </source>
</evidence>
<dbReference type="Gene3D" id="3.40.640.10">
    <property type="entry name" value="Type I PLP-dependent aspartate aminotransferase-like (Major domain)"/>
    <property type="match status" value="1"/>
</dbReference>
<comment type="caution">
    <text evidence="12">The sequence shown here is derived from an EMBL/GenBank/DDBJ whole genome shotgun (WGS) entry which is preliminary data.</text>
</comment>
<reference evidence="12 13" key="1">
    <citation type="submission" date="2017-08" db="EMBL/GenBank/DDBJ databases">
        <title>Infants hospitalized years apart are colonized by the same room-sourced microbial strains.</title>
        <authorList>
            <person name="Brooks B."/>
            <person name="Olm M.R."/>
            <person name="Firek B.A."/>
            <person name="Baker R."/>
            <person name="Thomas B.C."/>
            <person name="Morowitz M.J."/>
            <person name="Banfield J.F."/>
        </authorList>
    </citation>
    <scope>NUCLEOTIDE SEQUENCE [LARGE SCALE GENOMIC DNA]</scope>
    <source>
        <strain evidence="12">S2_006_000_R2_64</strain>
    </source>
</reference>
<evidence type="ECO:0000256" key="1">
    <source>
        <dbReference type="ARBA" id="ARBA00001933"/>
    </source>
</evidence>
<dbReference type="AlphaFoldDB" id="A0A2W5FQT9"/>
<dbReference type="PIRSF" id="PIRSF005572">
    <property type="entry name" value="NifS"/>
    <property type="match status" value="1"/>
</dbReference>
<keyword evidence="8" id="KW-0411">Iron-sulfur</keyword>
<keyword evidence="4" id="KW-0808">Transferase</keyword>
<dbReference type="InterPro" id="IPR000192">
    <property type="entry name" value="Aminotrans_V_dom"/>
</dbReference>
<dbReference type="Pfam" id="PF00266">
    <property type="entry name" value="Aminotran_5"/>
    <property type="match status" value="1"/>
</dbReference>
<keyword evidence="6" id="KW-0663">Pyridoxal phosphate</keyword>
<dbReference type="Proteomes" id="UP000249739">
    <property type="component" value="Unassembled WGS sequence"/>
</dbReference>
<dbReference type="EMBL" id="QFOT01000034">
    <property type="protein sequence ID" value="PZP56197.1"/>
    <property type="molecule type" value="Genomic_DNA"/>
</dbReference>
<evidence type="ECO:0000313" key="13">
    <source>
        <dbReference type="Proteomes" id="UP000249739"/>
    </source>
</evidence>
<dbReference type="GO" id="GO:0046872">
    <property type="term" value="F:metal ion binding"/>
    <property type="evidence" value="ECO:0007669"/>
    <property type="project" value="UniProtKB-KW"/>
</dbReference>
<comment type="catalytic activity">
    <reaction evidence="9">
        <text>(sulfur carrier)-H + L-cysteine = (sulfur carrier)-SH + L-alanine</text>
        <dbReference type="Rhea" id="RHEA:43892"/>
        <dbReference type="Rhea" id="RHEA-COMP:14737"/>
        <dbReference type="Rhea" id="RHEA-COMP:14739"/>
        <dbReference type="ChEBI" id="CHEBI:29917"/>
        <dbReference type="ChEBI" id="CHEBI:35235"/>
        <dbReference type="ChEBI" id="CHEBI:57972"/>
        <dbReference type="ChEBI" id="CHEBI:64428"/>
        <dbReference type="EC" id="2.8.1.7"/>
    </reaction>
</comment>
<feature type="domain" description="Aminotransferase class V" evidence="11">
    <location>
        <begin position="6"/>
        <end position="354"/>
    </location>
</feature>
<dbReference type="InterPro" id="IPR015421">
    <property type="entry name" value="PyrdxlP-dep_Trfase_major"/>
</dbReference>
<dbReference type="PANTHER" id="PTHR11601">
    <property type="entry name" value="CYSTEINE DESULFURYLASE FAMILY MEMBER"/>
    <property type="match status" value="1"/>
</dbReference>
<name>A0A2W5FQT9_9BACT</name>
<evidence type="ECO:0000256" key="4">
    <source>
        <dbReference type="ARBA" id="ARBA00022679"/>
    </source>
</evidence>
<evidence type="ECO:0000256" key="7">
    <source>
        <dbReference type="ARBA" id="ARBA00023004"/>
    </source>
</evidence>
<comment type="similarity">
    <text evidence="2">Belongs to the class-V pyridoxal-phosphate-dependent aminotransferase family. NifS/IscS subfamily.</text>
</comment>
<dbReference type="PROSITE" id="PS00595">
    <property type="entry name" value="AA_TRANSFER_CLASS_5"/>
    <property type="match status" value="1"/>
</dbReference>
<dbReference type="Gene3D" id="3.90.1150.10">
    <property type="entry name" value="Aspartate Aminotransferase, domain 1"/>
    <property type="match status" value="1"/>
</dbReference>
<dbReference type="InterPro" id="IPR015424">
    <property type="entry name" value="PyrdxlP-dep_Trfase"/>
</dbReference>
<dbReference type="InterPro" id="IPR016454">
    <property type="entry name" value="Cysteine_dSase"/>
</dbReference>
<dbReference type="InterPro" id="IPR020578">
    <property type="entry name" value="Aminotrans_V_PyrdxlP_BS"/>
</dbReference>
<accession>A0A2W5FQT9</accession>
<protein>
    <recommendedName>
        <fullName evidence="3">cysteine desulfurase</fullName>
        <ecNumber evidence="3">2.8.1.7</ecNumber>
    </recommendedName>
</protein>
<evidence type="ECO:0000256" key="3">
    <source>
        <dbReference type="ARBA" id="ARBA00012239"/>
    </source>
</evidence>
<gene>
    <name evidence="12" type="ORF">DI586_04485</name>
</gene>
<proteinExistence type="inferred from homology"/>
<evidence type="ECO:0000256" key="2">
    <source>
        <dbReference type="ARBA" id="ARBA00006490"/>
    </source>
</evidence>
<dbReference type="InterPro" id="IPR015422">
    <property type="entry name" value="PyrdxlP-dep_Trfase_small"/>
</dbReference>
<evidence type="ECO:0000256" key="10">
    <source>
        <dbReference type="RuleBase" id="RU004504"/>
    </source>
</evidence>
<dbReference type="PANTHER" id="PTHR11601:SF34">
    <property type="entry name" value="CYSTEINE DESULFURASE"/>
    <property type="match status" value="1"/>
</dbReference>
<dbReference type="Gene3D" id="1.10.260.50">
    <property type="match status" value="1"/>
</dbReference>
<evidence type="ECO:0000313" key="12">
    <source>
        <dbReference type="EMBL" id="PZP56197.1"/>
    </source>
</evidence>
<dbReference type="EC" id="2.8.1.7" evidence="3"/>
<dbReference type="SUPFAM" id="SSF53383">
    <property type="entry name" value="PLP-dependent transferases"/>
    <property type="match status" value="1"/>
</dbReference>